<dbReference type="EMBL" id="RCZP01000014">
    <property type="protein sequence ID" value="TPG53790.1"/>
    <property type="molecule type" value="Genomic_DNA"/>
</dbReference>
<dbReference type="RefSeq" id="WP_140884553.1">
    <property type="nucleotide sequence ID" value="NZ_RCZP01000014.1"/>
</dbReference>
<organism evidence="1 2">
    <name type="scientific">Muricoccus nepalensis</name>
    <dbReference type="NCBI Taxonomy" id="1854500"/>
    <lineage>
        <taxon>Bacteria</taxon>
        <taxon>Pseudomonadati</taxon>
        <taxon>Pseudomonadota</taxon>
        <taxon>Alphaproteobacteria</taxon>
        <taxon>Acetobacterales</taxon>
        <taxon>Roseomonadaceae</taxon>
        <taxon>Muricoccus</taxon>
    </lineage>
</organism>
<gene>
    <name evidence="1" type="ORF">EAH89_15205</name>
</gene>
<dbReference type="Proteomes" id="UP000317078">
    <property type="component" value="Unassembled WGS sequence"/>
</dbReference>
<protein>
    <submittedName>
        <fullName evidence="1">Uncharacterized protein</fullName>
    </submittedName>
</protein>
<accession>A0A502FWP2</accession>
<comment type="caution">
    <text evidence="1">The sequence shown here is derived from an EMBL/GenBank/DDBJ whole genome shotgun (WGS) entry which is preliminary data.</text>
</comment>
<sequence>MSAPIALPAEMLAEVMLPGYGLSCVFQNNRSDTLTVSVSLNQGKLRRLNGRPVEANSHVFENPSGYDIRWSLPDRAGELAYHYRLVAAKEGQAATLNTVFLTDDLEGGRTAEEETLAGTCQRGRIE</sequence>
<dbReference type="AlphaFoldDB" id="A0A502FWP2"/>
<evidence type="ECO:0000313" key="2">
    <source>
        <dbReference type="Proteomes" id="UP000317078"/>
    </source>
</evidence>
<name>A0A502FWP2_9PROT</name>
<keyword evidence="2" id="KW-1185">Reference proteome</keyword>
<proteinExistence type="predicted"/>
<reference evidence="1 2" key="1">
    <citation type="journal article" date="2019" name="Environ. Microbiol.">
        <title>Species interactions and distinct microbial communities in high Arctic permafrost affected cryosols are associated with the CH4 and CO2 gas fluxes.</title>
        <authorList>
            <person name="Altshuler I."/>
            <person name="Hamel J."/>
            <person name="Turney S."/>
            <person name="Magnuson E."/>
            <person name="Levesque R."/>
            <person name="Greer C."/>
            <person name="Whyte L.G."/>
        </authorList>
    </citation>
    <scope>NUCLEOTIDE SEQUENCE [LARGE SCALE GENOMIC DNA]</scope>
    <source>
        <strain evidence="1 2">S9.3B</strain>
    </source>
</reference>
<evidence type="ECO:0000313" key="1">
    <source>
        <dbReference type="EMBL" id="TPG53790.1"/>
    </source>
</evidence>